<evidence type="ECO:0000256" key="5">
    <source>
        <dbReference type="ARBA" id="ARBA00022692"/>
    </source>
</evidence>
<accession>A0A398BDW9</accession>
<keyword evidence="7 9" id="KW-1133">Transmembrane helix</keyword>
<feature type="transmembrane region" description="Helical" evidence="9">
    <location>
        <begin position="20"/>
        <end position="37"/>
    </location>
</feature>
<dbReference type="InterPro" id="IPR001463">
    <property type="entry name" value="Na/Ala_symport"/>
</dbReference>
<proteinExistence type="inferred from homology"/>
<keyword evidence="11" id="KW-1185">Reference proteome</keyword>
<evidence type="ECO:0000256" key="6">
    <source>
        <dbReference type="ARBA" id="ARBA00022847"/>
    </source>
</evidence>
<evidence type="ECO:0000256" key="2">
    <source>
        <dbReference type="ARBA" id="ARBA00009261"/>
    </source>
</evidence>
<evidence type="ECO:0000256" key="9">
    <source>
        <dbReference type="RuleBase" id="RU363064"/>
    </source>
</evidence>
<reference evidence="10 11" key="1">
    <citation type="submission" date="2018-08" db="EMBL/GenBank/DDBJ databases">
        <title>Bacillus jemisoniae sp. nov., Bacillus chryseoplanitiae sp. nov., Bacillus resnikiae sp. nov., and Bacillus frankliniae sp. nov., isolated from Viking spacecraft and associated surfaces.</title>
        <authorList>
            <person name="Seuylemezian A."/>
            <person name="Vaishampayan P."/>
        </authorList>
    </citation>
    <scope>NUCLEOTIDE SEQUENCE [LARGE SCALE GENOMIC DNA]</scope>
    <source>
        <strain evidence="10 11">JJ-247</strain>
    </source>
</reference>
<comment type="caution">
    <text evidence="10">The sequence shown here is derived from an EMBL/GenBank/DDBJ whole genome shotgun (WGS) entry which is preliminary data.</text>
</comment>
<dbReference type="FunFam" id="1.20.1740.10:FF:000004">
    <property type="entry name" value="Sodium:alanine symporter family protein"/>
    <property type="match status" value="1"/>
</dbReference>
<name>A0A398BDW9_9BACI</name>
<keyword evidence="3 9" id="KW-0813">Transport</keyword>
<comment type="subcellular location">
    <subcellularLocation>
        <location evidence="1 9">Cell membrane</location>
        <topology evidence="1 9">Multi-pass membrane protein</topology>
    </subcellularLocation>
</comment>
<dbReference type="GO" id="GO:0005886">
    <property type="term" value="C:plasma membrane"/>
    <property type="evidence" value="ECO:0007669"/>
    <property type="project" value="UniProtKB-SubCell"/>
</dbReference>
<feature type="transmembrane region" description="Helical" evidence="9">
    <location>
        <begin position="416"/>
        <end position="439"/>
    </location>
</feature>
<dbReference type="GO" id="GO:0005283">
    <property type="term" value="F:amino acid:sodium symporter activity"/>
    <property type="evidence" value="ECO:0007669"/>
    <property type="project" value="InterPro"/>
</dbReference>
<dbReference type="NCBIfam" id="TIGR00835">
    <property type="entry name" value="agcS"/>
    <property type="match status" value="1"/>
</dbReference>
<keyword evidence="6 9" id="KW-0769">Symport</keyword>
<dbReference type="Pfam" id="PF01235">
    <property type="entry name" value="Na_Ala_symp"/>
    <property type="match status" value="1"/>
</dbReference>
<dbReference type="OrthoDB" id="9804874at2"/>
<dbReference type="PRINTS" id="PR00175">
    <property type="entry name" value="NAALASMPORT"/>
</dbReference>
<dbReference type="AlphaFoldDB" id="A0A398BDW9"/>
<dbReference type="Proteomes" id="UP000265816">
    <property type="component" value="Unassembled WGS sequence"/>
</dbReference>
<dbReference type="PANTHER" id="PTHR30330">
    <property type="entry name" value="AGSS FAMILY TRANSPORTER, SODIUM-ALANINE"/>
    <property type="match status" value="1"/>
</dbReference>
<dbReference type="Gene3D" id="1.20.1740.10">
    <property type="entry name" value="Amino acid/polyamine transporter I"/>
    <property type="match status" value="1"/>
</dbReference>
<feature type="transmembrane region" description="Helical" evidence="9">
    <location>
        <begin position="385"/>
        <end position="404"/>
    </location>
</feature>
<organism evidence="10 11">
    <name type="scientific">Mesobacillus zeae</name>
    <dbReference type="NCBI Taxonomy" id="1917180"/>
    <lineage>
        <taxon>Bacteria</taxon>
        <taxon>Bacillati</taxon>
        <taxon>Bacillota</taxon>
        <taxon>Bacilli</taxon>
        <taxon>Bacillales</taxon>
        <taxon>Bacillaceae</taxon>
        <taxon>Mesobacillus</taxon>
    </lineage>
</organism>
<gene>
    <name evidence="10" type="ORF">D1970_09585</name>
</gene>
<evidence type="ECO:0000256" key="3">
    <source>
        <dbReference type="ARBA" id="ARBA00022448"/>
    </source>
</evidence>
<keyword evidence="4 9" id="KW-1003">Cell membrane</keyword>
<evidence type="ECO:0000313" key="11">
    <source>
        <dbReference type="Proteomes" id="UP000265816"/>
    </source>
</evidence>
<dbReference type="EMBL" id="QWVT01000015">
    <property type="protein sequence ID" value="RID85776.1"/>
    <property type="molecule type" value="Genomic_DNA"/>
</dbReference>
<dbReference type="RefSeq" id="WP_119112629.1">
    <property type="nucleotide sequence ID" value="NZ_CBCSEO010000002.1"/>
</dbReference>
<feature type="transmembrane region" description="Helical" evidence="9">
    <location>
        <begin position="353"/>
        <end position="373"/>
    </location>
</feature>
<evidence type="ECO:0000256" key="7">
    <source>
        <dbReference type="ARBA" id="ARBA00022989"/>
    </source>
</evidence>
<evidence type="ECO:0000313" key="10">
    <source>
        <dbReference type="EMBL" id="RID85776.1"/>
    </source>
</evidence>
<feature type="transmembrane region" description="Helical" evidence="9">
    <location>
        <begin position="215"/>
        <end position="236"/>
    </location>
</feature>
<feature type="transmembrane region" description="Helical" evidence="9">
    <location>
        <begin position="188"/>
        <end position="209"/>
    </location>
</feature>
<feature type="transmembrane region" description="Helical" evidence="9">
    <location>
        <begin position="150"/>
        <end position="167"/>
    </location>
</feature>
<evidence type="ECO:0000256" key="4">
    <source>
        <dbReference type="ARBA" id="ARBA00022475"/>
    </source>
</evidence>
<evidence type="ECO:0000256" key="1">
    <source>
        <dbReference type="ARBA" id="ARBA00004651"/>
    </source>
</evidence>
<evidence type="ECO:0000256" key="8">
    <source>
        <dbReference type="ARBA" id="ARBA00023136"/>
    </source>
</evidence>
<sequence>MENFLNGINFAVTELNDFLWVKVLITVLITLGVYFSFKTRFVQFRYFLEMFRILGDKSAISAEGKRGISSFQAFCISAASRVGTGNLAGVATAISAGGPGAVFWMWLIAFIGAASSFIESTLAQIYKVKDKDGYRGGPAYYMERGLNKRWMGILFAVIITFCFGLVFNSVQSNTISLAFHDAFGIDRFWIGMVLAVLTAAIIFGGVNRIAHVSQVIVPIMAVLYLILALYIVIINITEVPSMLKLIIEDAFGVRQAVGGGMGAAVLMGVKRGLFSNEAGMGSAPNAAATAAVSHPAKQGLIQTLGVFVDTILICSATAFIIILSGAYENPKLDGIQLTQVALTEHVGSWAPEFIGAAIFLFAFSSIIGNYYYGETNIEFIKNSRLAIFIYRLAVIGMVIFGSLVDLKIVWNLADLFMGIMALINLAAIAMLAKIALAALKDYRNQRREGKDPVFYSDSIPGLTGIESWEAKGDDKKETML</sequence>
<keyword evidence="5 9" id="KW-0812">Transmembrane</keyword>
<feature type="transmembrane region" description="Helical" evidence="9">
    <location>
        <begin position="304"/>
        <end position="327"/>
    </location>
</feature>
<dbReference type="PANTHER" id="PTHR30330:SF1">
    <property type="entry name" value="AMINO-ACID CARRIER PROTEIN ALST"/>
    <property type="match status" value="1"/>
</dbReference>
<comment type="similarity">
    <text evidence="2 9">Belongs to the alanine or glycine:cation symporter (AGCS) (TC 2.A.25) family.</text>
</comment>
<dbReference type="PROSITE" id="PS00873">
    <property type="entry name" value="NA_ALANINE_SYMP"/>
    <property type="match status" value="1"/>
</dbReference>
<keyword evidence="8 9" id="KW-0472">Membrane</keyword>
<protein>
    <submittedName>
        <fullName evidence="10">Alanine:cation symporter family protein</fullName>
    </submittedName>
</protein>